<sequence>MHSMIAYVKMNCFLLWFLLTGLFSSPLSPNPRFAGSEVVQEDGKIWLWS</sequence>
<evidence type="ECO:0000313" key="1">
    <source>
        <dbReference type="EMBL" id="KAG8633743.1"/>
    </source>
</evidence>
<keyword evidence="2" id="KW-1185">Reference proteome</keyword>
<evidence type="ECO:0000313" key="2">
    <source>
        <dbReference type="Proteomes" id="UP000091857"/>
    </source>
</evidence>
<dbReference type="EMBL" id="CM004404">
    <property type="protein sequence ID" value="KAG8633743.1"/>
    <property type="molecule type" value="Genomic_DNA"/>
</dbReference>
<name>A0ACB7G1Z7_MANES</name>
<proteinExistence type="predicted"/>
<comment type="caution">
    <text evidence="1">The sequence shown here is derived from an EMBL/GenBank/DDBJ whole genome shotgun (WGS) entry which is preliminary data.</text>
</comment>
<reference evidence="2" key="1">
    <citation type="journal article" date="2016" name="Nat. Biotechnol.">
        <title>Sequencing wild and cultivated cassava and related species reveals extensive interspecific hybridization and genetic diversity.</title>
        <authorList>
            <person name="Bredeson J.V."/>
            <person name="Lyons J.B."/>
            <person name="Prochnik S.E."/>
            <person name="Wu G.A."/>
            <person name="Ha C.M."/>
            <person name="Edsinger-Gonzales E."/>
            <person name="Grimwood J."/>
            <person name="Schmutz J."/>
            <person name="Rabbi I.Y."/>
            <person name="Egesi C."/>
            <person name="Nauluvula P."/>
            <person name="Lebot V."/>
            <person name="Ndunguru J."/>
            <person name="Mkamilo G."/>
            <person name="Bart R.S."/>
            <person name="Setter T.L."/>
            <person name="Gleadow R.M."/>
            <person name="Kulakow P."/>
            <person name="Ferguson M.E."/>
            <person name="Rounsley S."/>
            <person name="Rokhsar D.S."/>
        </authorList>
    </citation>
    <scope>NUCLEOTIDE SEQUENCE [LARGE SCALE GENOMIC DNA]</scope>
    <source>
        <strain evidence="2">cv. AM560-2</strain>
    </source>
</reference>
<accession>A0ACB7G1Z7</accession>
<dbReference type="Proteomes" id="UP000091857">
    <property type="component" value="Chromosome 18"/>
</dbReference>
<gene>
    <name evidence="1" type="ORF">MANES_18G144804v8</name>
</gene>
<organism evidence="1 2">
    <name type="scientific">Manihot esculenta</name>
    <name type="common">Cassava</name>
    <name type="synonym">Jatropha manihot</name>
    <dbReference type="NCBI Taxonomy" id="3983"/>
    <lineage>
        <taxon>Eukaryota</taxon>
        <taxon>Viridiplantae</taxon>
        <taxon>Streptophyta</taxon>
        <taxon>Embryophyta</taxon>
        <taxon>Tracheophyta</taxon>
        <taxon>Spermatophyta</taxon>
        <taxon>Magnoliopsida</taxon>
        <taxon>eudicotyledons</taxon>
        <taxon>Gunneridae</taxon>
        <taxon>Pentapetalae</taxon>
        <taxon>rosids</taxon>
        <taxon>fabids</taxon>
        <taxon>Malpighiales</taxon>
        <taxon>Euphorbiaceae</taxon>
        <taxon>Crotonoideae</taxon>
        <taxon>Manihoteae</taxon>
        <taxon>Manihot</taxon>
    </lineage>
</organism>
<protein>
    <submittedName>
        <fullName evidence="1">Uncharacterized protein</fullName>
    </submittedName>
</protein>